<dbReference type="GO" id="GO:0016301">
    <property type="term" value="F:kinase activity"/>
    <property type="evidence" value="ECO:0007669"/>
    <property type="project" value="UniProtKB-KW"/>
</dbReference>
<dbReference type="CDD" id="cd16917">
    <property type="entry name" value="HATPase_UhpB-NarQ-NarX-like"/>
    <property type="match status" value="1"/>
</dbReference>
<keyword evidence="6 11" id="KW-0418">Kinase</keyword>
<dbReference type="PANTHER" id="PTHR24421:SF10">
    <property type="entry name" value="NITRATE_NITRITE SENSOR PROTEIN NARQ"/>
    <property type="match status" value="1"/>
</dbReference>
<dbReference type="Pfam" id="PF07730">
    <property type="entry name" value="HisKA_3"/>
    <property type="match status" value="1"/>
</dbReference>
<keyword evidence="3" id="KW-0597">Phosphoprotein</keyword>
<organism evidence="11 12">
    <name type="scientific">Mycolicibacterium komossense</name>
    <dbReference type="NCBI Taxonomy" id="1779"/>
    <lineage>
        <taxon>Bacteria</taxon>
        <taxon>Bacillati</taxon>
        <taxon>Actinomycetota</taxon>
        <taxon>Actinomycetes</taxon>
        <taxon>Mycobacteriales</taxon>
        <taxon>Mycobacteriaceae</taxon>
        <taxon>Mycolicibacterium</taxon>
    </lineage>
</organism>
<dbReference type="PANTHER" id="PTHR24421">
    <property type="entry name" value="NITRATE/NITRITE SENSOR PROTEIN NARX-RELATED"/>
    <property type="match status" value="1"/>
</dbReference>
<keyword evidence="9" id="KW-0812">Transmembrane</keyword>
<sequence>MIRMAPLLLVPAMLAASTFPGQFHVSPGYWVLSCLAAGVFALGRRWPLSTSIVLSVLAVPLFAAEAWGLSGLVPYLGAVAVADLAARSDRDRDIAAAALCWSVALLLGNWLDAHTSLWNAVNAVTIVAGVGAPVLLGLYLRGQRRLAIVYRERARDAEMRRAAAEFTIRSQERAAMARELHDLVAHHMASIVLRVAVAEHVLDGVDPRVADVLGDVHRTASDALADIRRLQNALRDPALTDVAMIERDAMWTEIESAIGRTRAAGFTVAADIDRHIDGLDALARLTVLRVTQEALTNVMKHALGSAPVELTIGREGDGVAVRVSSAYAPESAPNADGHGIIGMTERLQLVDGRLDVRTSPPVWVIDAWLPRAADAAQDAAR</sequence>
<proteinExistence type="predicted"/>
<keyword evidence="9" id="KW-0472">Membrane</keyword>
<protein>
    <recommendedName>
        <fullName evidence="2">histidine kinase</fullName>
        <ecNumber evidence="2">2.7.13.3</ecNumber>
    </recommendedName>
</protein>
<feature type="transmembrane region" description="Helical" evidence="9">
    <location>
        <begin position="117"/>
        <end position="140"/>
    </location>
</feature>
<evidence type="ECO:0000256" key="7">
    <source>
        <dbReference type="ARBA" id="ARBA00022840"/>
    </source>
</evidence>
<keyword evidence="9" id="KW-1133">Transmembrane helix</keyword>
<keyword evidence="8" id="KW-0902">Two-component regulatory system</keyword>
<evidence type="ECO:0000313" key="11">
    <source>
        <dbReference type="EMBL" id="MCV7225291.1"/>
    </source>
</evidence>
<evidence type="ECO:0000256" key="1">
    <source>
        <dbReference type="ARBA" id="ARBA00000085"/>
    </source>
</evidence>
<evidence type="ECO:0000313" key="12">
    <source>
        <dbReference type="Proteomes" id="UP001526201"/>
    </source>
</evidence>
<evidence type="ECO:0000256" key="3">
    <source>
        <dbReference type="ARBA" id="ARBA00022553"/>
    </source>
</evidence>
<comment type="catalytic activity">
    <reaction evidence="1">
        <text>ATP + protein L-histidine = ADP + protein N-phospho-L-histidine.</text>
        <dbReference type="EC" id="2.7.13.3"/>
    </reaction>
</comment>
<dbReference type="InterPro" id="IPR036890">
    <property type="entry name" value="HATPase_C_sf"/>
</dbReference>
<dbReference type="EMBL" id="JACKTY010000014">
    <property type="protein sequence ID" value="MCV7225291.1"/>
    <property type="molecule type" value="Genomic_DNA"/>
</dbReference>
<dbReference type="EC" id="2.7.13.3" evidence="2"/>
<evidence type="ECO:0000259" key="10">
    <source>
        <dbReference type="Pfam" id="PF07730"/>
    </source>
</evidence>
<evidence type="ECO:0000256" key="6">
    <source>
        <dbReference type="ARBA" id="ARBA00022777"/>
    </source>
</evidence>
<dbReference type="InterPro" id="IPR011712">
    <property type="entry name" value="Sig_transdc_His_kin_sub3_dim/P"/>
</dbReference>
<feature type="transmembrane region" description="Helical" evidence="9">
    <location>
        <begin position="94"/>
        <end position="111"/>
    </location>
</feature>
<keyword evidence="4" id="KW-0808">Transferase</keyword>
<evidence type="ECO:0000256" key="9">
    <source>
        <dbReference type="SAM" id="Phobius"/>
    </source>
</evidence>
<evidence type="ECO:0000256" key="4">
    <source>
        <dbReference type="ARBA" id="ARBA00022679"/>
    </source>
</evidence>
<keyword evidence="5" id="KW-0547">Nucleotide-binding</keyword>
<reference evidence="11 12" key="1">
    <citation type="journal article" date="2022" name="BMC Genomics">
        <title>Comparative genome analysis of mycobacteria focusing on tRNA and non-coding RNA.</title>
        <authorList>
            <person name="Behra P.R.K."/>
            <person name="Pettersson B.M.F."/>
            <person name="Ramesh M."/>
            <person name="Das S."/>
            <person name="Dasgupta S."/>
            <person name="Kirsebom L.A."/>
        </authorList>
    </citation>
    <scope>NUCLEOTIDE SEQUENCE [LARGE SCALE GENOMIC DNA]</scope>
    <source>
        <strain evidence="11 12">DSM 44078</strain>
    </source>
</reference>
<dbReference type="PROSITE" id="PS51257">
    <property type="entry name" value="PROKAR_LIPOPROTEIN"/>
    <property type="match status" value="1"/>
</dbReference>
<name>A0ABT3C764_9MYCO</name>
<dbReference type="Proteomes" id="UP001526201">
    <property type="component" value="Unassembled WGS sequence"/>
</dbReference>
<feature type="domain" description="Signal transduction histidine kinase subgroup 3 dimerisation and phosphoacceptor" evidence="10">
    <location>
        <begin position="172"/>
        <end position="238"/>
    </location>
</feature>
<keyword evidence="12" id="KW-1185">Reference proteome</keyword>
<accession>A0ABT3C764</accession>
<evidence type="ECO:0000256" key="5">
    <source>
        <dbReference type="ARBA" id="ARBA00022741"/>
    </source>
</evidence>
<gene>
    <name evidence="11" type="ORF">H7J73_04485</name>
</gene>
<comment type="caution">
    <text evidence="11">The sequence shown here is derived from an EMBL/GenBank/DDBJ whole genome shotgun (WGS) entry which is preliminary data.</text>
</comment>
<dbReference type="Gene3D" id="3.30.565.10">
    <property type="entry name" value="Histidine kinase-like ATPase, C-terminal domain"/>
    <property type="match status" value="1"/>
</dbReference>
<evidence type="ECO:0000256" key="8">
    <source>
        <dbReference type="ARBA" id="ARBA00023012"/>
    </source>
</evidence>
<dbReference type="InterPro" id="IPR050482">
    <property type="entry name" value="Sensor_HK_TwoCompSys"/>
</dbReference>
<dbReference type="Gene3D" id="1.20.5.1930">
    <property type="match status" value="1"/>
</dbReference>
<feature type="transmembrane region" description="Helical" evidence="9">
    <location>
        <begin position="52"/>
        <end position="82"/>
    </location>
</feature>
<keyword evidence="7" id="KW-0067">ATP-binding</keyword>
<evidence type="ECO:0000256" key="2">
    <source>
        <dbReference type="ARBA" id="ARBA00012438"/>
    </source>
</evidence>